<sequence length="63" mass="6988">MPFSRNLFDECDETLDAVEESLIAVNLPGRQPLHLSAYQPLTDDYATLSDPLYDAEADSQALT</sequence>
<protein>
    <submittedName>
        <fullName evidence="1">Uncharacterized protein</fullName>
    </submittedName>
</protein>
<evidence type="ECO:0000313" key="1">
    <source>
        <dbReference type="EMBL" id="TPW44323.1"/>
    </source>
</evidence>
<evidence type="ECO:0000313" key="2">
    <source>
        <dbReference type="Proteomes" id="UP000319523"/>
    </source>
</evidence>
<organism evidence="1 2">
    <name type="scientific">Mixta tenebrionis</name>
    <dbReference type="NCBI Taxonomy" id="2562439"/>
    <lineage>
        <taxon>Bacteria</taxon>
        <taxon>Pseudomonadati</taxon>
        <taxon>Pseudomonadota</taxon>
        <taxon>Gammaproteobacteria</taxon>
        <taxon>Enterobacterales</taxon>
        <taxon>Erwiniaceae</taxon>
        <taxon>Mixta</taxon>
    </lineage>
</organism>
<dbReference type="EMBL" id="VHQI01000001">
    <property type="protein sequence ID" value="TPW44323.1"/>
    <property type="molecule type" value="Genomic_DNA"/>
</dbReference>
<accession>A0A506VH29</accession>
<dbReference type="Proteomes" id="UP000319523">
    <property type="component" value="Unassembled WGS sequence"/>
</dbReference>
<proteinExistence type="predicted"/>
<comment type="caution">
    <text evidence="1">The sequence shown here is derived from an EMBL/GenBank/DDBJ whole genome shotgun (WGS) entry which is preliminary data.</text>
</comment>
<keyword evidence="2" id="KW-1185">Reference proteome</keyword>
<gene>
    <name evidence="1" type="ORF">FKM52_01000</name>
</gene>
<reference evidence="1 2" key="1">
    <citation type="submission" date="2019-06" db="EMBL/GenBank/DDBJ databases">
        <authorList>
            <person name="Yang Y."/>
        </authorList>
    </citation>
    <scope>NUCLEOTIDE SEQUENCE [LARGE SCALE GENOMIC DNA]</scope>
    <source>
        <strain evidence="1 2">BIT-26</strain>
    </source>
</reference>
<dbReference type="RefSeq" id="WP_141174340.1">
    <property type="nucleotide sequence ID" value="NZ_JBHUFX010000011.1"/>
</dbReference>
<dbReference type="AlphaFoldDB" id="A0A506VH29"/>
<dbReference type="OrthoDB" id="6543495at2"/>
<name>A0A506VH29_9GAMM</name>